<dbReference type="STRING" id="396014.BF93_03605"/>
<keyword evidence="5 8" id="KW-0812">Transmembrane</keyword>
<proteinExistence type="inferred from homology"/>
<accession>Z9JRN0</accession>
<evidence type="ECO:0000256" key="3">
    <source>
        <dbReference type="ARBA" id="ARBA00022448"/>
    </source>
</evidence>
<evidence type="ECO:0000313" key="10">
    <source>
        <dbReference type="Proteomes" id="UP000023067"/>
    </source>
</evidence>
<name>Z9JRN0_9MICO</name>
<dbReference type="PATRIC" id="fig|396014.3.peg.2752"/>
<comment type="similarity">
    <text evidence="2 8">Belongs to the 4-toluene sulfonate uptake permease (TSUP) (TC 2.A.102) family.</text>
</comment>
<keyword evidence="4 8" id="KW-1003">Cell membrane</keyword>
<keyword evidence="10" id="KW-1185">Reference proteome</keyword>
<feature type="transmembrane region" description="Helical" evidence="8">
    <location>
        <begin position="184"/>
        <end position="202"/>
    </location>
</feature>
<comment type="subcellular location">
    <subcellularLocation>
        <location evidence="1 8">Cell membrane</location>
        <topology evidence="1 8">Multi-pass membrane protein</topology>
    </subcellularLocation>
</comment>
<dbReference type="EMBL" id="JDYK01000015">
    <property type="protein sequence ID" value="EWS80461.1"/>
    <property type="molecule type" value="Genomic_DNA"/>
</dbReference>
<organism evidence="9 10">
    <name type="scientific">Brachybacterium phenoliresistens</name>
    <dbReference type="NCBI Taxonomy" id="396014"/>
    <lineage>
        <taxon>Bacteria</taxon>
        <taxon>Bacillati</taxon>
        <taxon>Actinomycetota</taxon>
        <taxon>Actinomycetes</taxon>
        <taxon>Micrococcales</taxon>
        <taxon>Dermabacteraceae</taxon>
        <taxon>Brachybacterium</taxon>
    </lineage>
</organism>
<evidence type="ECO:0000256" key="1">
    <source>
        <dbReference type="ARBA" id="ARBA00004651"/>
    </source>
</evidence>
<sequence>MEIVLIGVIVAVATCVQGSVGFGLGMLAAPLIALIAPELIPGTVLLLATTLSLSTLLRERSHVDWGAVGWASIGRIPGSLLGAGAVALLPDAGLTVVLAGTVLLGVALSLAGWRPHRTRATTLLAGGASGALGTATSIGGPPMALILRGEEPGMVRATLSGTFVVGCALSLASLGALGQLHLEQLRAAIVLLPFVAAGLLASGPIARRIDSARLYSGAVLVSVVGALAAAAGGASALLG</sequence>
<dbReference type="HOGENOM" id="CLU_054750_2_0_11"/>
<evidence type="ECO:0000256" key="7">
    <source>
        <dbReference type="ARBA" id="ARBA00023136"/>
    </source>
</evidence>
<keyword evidence="7 8" id="KW-0472">Membrane</keyword>
<evidence type="ECO:0000256" key="4">
    <source>
        <dbReference type="ARBA" id="ARBA00022475"/>
    </source>
</evidence>
<gene>
    <name evidence="9" type="ORF">BF93_03605</name>
</gene>
<dbReference type="PANTHER" id="PTHR30269:SF37">
    <property type="entry name" value="MEMBRANE TRANSPORTER PROTEIN"/>
    <property type="match status" value="1"/>
</dbReference>
<dbReference type="Pfam" id="PF01925">
    <property type="entry name" value="TauE"/>
    <property type="match status" value="1"/>
</dbReference>
<dbReference type="OrthoDB" id="5472127at2"/>
<evidence type="ECO:0000313" key="9">
    <source>
        <dbReference type="EMBL" id="EWS80461.1"/>
    </source>
</evidence>
<evidence type="ECO:0000256" key="2">
    <source>
        <dbReference type="ARBA" id="ARBA00009142"/>
    </source>
</evidence>
<dbReference type="RefSeq" id="WP_038373422.1">
    <property type="nucleotide sequence ID" value="NZ_BAAAOW010000006.1"/>
</dbReference>
<evidence type="ECO:0000256" key="5">
    <source>
        <dbReference type="ARBA" id="ARBA00022692"/>
    </source>
</evidence>
<dbReference type="GO" id="GO:0005886">
    <property type="term" value="C:plasma membrane"/>
    <property type="evidence" value="ECO:0007669"/>
    <property type="project" value="UniProtKB-SubCell"/>
</dbReference>
<feature type="transmembrane region" description="Helical" evidence="8">
    <location>
        <begin position="214"/>
        <end position="238"/>
    </location>
</feature>
<feature type="transmembrane region" description="Helical" evidence="8">
    <location>
        <begin position="28"/>
        <end position="53"/>
    </location>
</feature>
<dbReference type="Proteomes" id="UP000023067">
    <property type="component" value="Unassembled WGS sequence"/>
</dbReference>
<feature type="transmembrane region" description="Helical" evidence="8">
    <location>
        <begin position="65"/>
        <end position="88"/>
    </location>
</feature>
<dbReference type="InterPro" id="IPR002781">
    <property type="entry name" value="TM_pro_TauE-like"/>
</dbReference>
<dbReference type="AlphaFoldDB" id="Z9JRN0"/>
<feature type="transmembrane region" description="Helical" evidence="8">
    <location>
        <begin position="157"/>
        <end position="178"/>
    </location>
</feature>
<evidence type="ECO:0000256" key="8">
    <source>
        <dbReference type="RuleBase" id="RU363041"/>
    </source>
</evidence>
<reference evidence="9 10" key="1">
    <citation type="submission" date="2014-02" db="EMBL/GenBank/DDBJ databases">
        <title>Genome sequence of Brachybacterium phenoliresistens strain W13A50.</title>
        <authorList>
            <person name="Wang X."/>
        </authorList>
    </citation>
    <scope>NUCLEOTIDE SEQUENCE [LARGE SCALE GENOMIC DNA]</scope>
    <source>
        <strain evidence="9 10">W13A50</strain>
    </source>
</reference>
<dbReference type="InterPro" id="IPR052017">
    <property type="entry name" value="TSUP"/>
</dbReference>
<dbReference type="PANTHER" id="PTHR30269">
    <property type="entry name" value="TRANSMEMBRANE PROTEIN YFCA"/>
    <property type="match status" value="1"/>
</dbReference>
<keyword evidence="3" id="KW-0813">Transport</keyword>
<keyword evidence="6 8" id="KW-1133">Transmembrane helix</keyword>
<feature type="transmembrane region" description="Helical" evidence="8">
    <location>
        <begin position="94"/>
        <end position="113"/>
    </location>
</feature>
<protein>
    <recommendedName>
        <fullName evidence="8">Probable membrane transporter protein</fullName>
    </recommendedName>
</protein>
<evidence type="ECO:0000256" key="6">
    <source>
        <dbReference type="ARBA" id="ARBA00022989"/>
    </source>
</evidence>
<dbReference type="eggNOG" id="COG0730">
    <property type="taxonomic scope" value="Bacteria"/>
</dbReference>
<comment type="caution">
    <text evidence="9">The sequence shown here is derived from an EMBL/GenBank/DDBJ whole genome shotgun (WGS) entry which is preliminary data.</text>
</comment>